<accession>A0AC58U522</accession>
<proteinExistence type="predicted"/>
<keyword evidence="1" id="KW-1185">Reference proteome</keyword>
<gene>
    <name evidence="2" type="primary">LOC142178612</name>
</gene>
<reference evidence="1" key="1">
    <citation type="journal article" date="2014" name="Nat. Commun.">
        <title>The tobacco genome sequence and its comparison with those of tomato and potato.</title>
        <authorList>
            <person name="Sierro N."/>
            <person name="Battey J.N."/>
            <person name="Ouadi S."/>
            <person name="Bakaher N."/>
            <person name="Bovet L."/>
            <person name="Willig A."/>
            <person name="Goepfert S."/>
            <person name="Peitsch M.C."/>
            <person name="Ivanov N.V."/>
        </authorList>
    </citation>
    <scope>NUCLEOTIDE SEQUENCE [LARGE SCALE GENOMIC DNA]</scope>
</reference>
<dbReference type="Proteomes" id="UP000790787">
    <property type="component" value="Chromosome 24"/>
</dbReference>
<organism evidence="1 2">
    <name type="scientific">Nicotiana tabacum</name>
    <name type="common">Common tobacco</name>
    <dbReference type="NCBI Taxonomy" id="4097"/>
    <lineage>
        <taxon>Eukaryota</taxon>
        <taxon>Viridiplantae</taxon>
        <taxon>Streptophyta</taxon>
        <taxon>Embryophyta</taxon>
        <taxon>Tracheophyta</taxon>
        <taxon>Spermatophyta</taxon>
        <taxon>Magnoliopsida</taxon>
        <taxon>eudicotyledons</taxon>
        <taxon>Gunneridae</taxon>
        <taxon>Pentapetalae</taxon>
        <taxon>asterids</taxon>
        <taxon>lamiids</taxon>
        <taxon>Solanales</taxon>
        <taxon>Solanaceae</taxon>
        <taxon>Nicotianoideae</taxon>
        <taxon>Nicotianeae</taxon>
        <taxon>Nicotiana</taxon>
    </lineage>
</organism>
<reference evidence="2" key="2">
    <citation type="submission" date="2025-08" db="UniProtKB">
        <authorList>
            <consortium name="RefSeq"/>
        </authorList>
    </citation>
    <scope>IDENTIFICATION</scope>
    <source>
        <tissue evidence="2">Leaf</tissue>
    </source>
</reference>
<protein>
    <submittedName>
        <fullName evidence="2">Uncharacterized protein LOC142178612</fullName>
    </submittedName>
</protein>
<name>A0AC58U522_TOBAC</name>
<sequence length="892" mass="101591">MAAPPNFEEGQSTYRPPRFNDQYYGWWKNRMHDFIMAEDSELWDVICDGPYVPIKKVGEPAVVVPKTRKEYNDADRKAVEKNFRAKFFLVCGIGPDEFNRISSRQSTKEIWEALQTAHEETTHVKQSKIDMLTTEYELFIMKDDESIQGMHTRFTSIINELHSLGEIIPRNKLVRKVLSVLSSSWESKVNAITEAKDLQTLTMDELVENLKTYEMKRKKDSEIREPKNEKNLVLKAENNDSSEEDSDMAYLTRRFQKMVRRNGGIPKRGSSSKPKNYYLCHKCGNPGHFIKDCPLLKQEHFKHNCDKAAKRNPVPDKCFKRKNVADNVMKQALAAWGDSSSESKEENDADDDEDDDNDEVNFRDVQRNLKSYSPKKLMSLANVLIDAYHSLVSDKDALTIELGDAEQTRDDLVVCVVDLKETIENLKNEKEVLTEKIASVEHERDDLMVVVVDLKETTENFSKEKNALVEKAAITEQERDDLLVVIVDLEQTIEGLKAKYRPGNSENGKEVASEAHIKLENELNNVKTSLCAELEKNRQLQAELEKVKNDLEKSFKWTWSPDAITTMYFNNGGHMQGIGFQRENVPYNSHSKTKDETFEVFAAFVKKIQVKMESKVACIRSDHGTEFDNAKFDEFCSENGITHNFSAPRTPQQNGVVERKNRTLEDMARTMLIDSGIAKNFWAEAINTTCYLDQLGKFDAKSDEGIFLGYSSQRKAYKIYNKRTQYVEESVHVIFNETLPSGEKSNKDDHDSEPLLVLGDITDMENGKANMMSQMKETIEYNATSSSPTQEEPGTHITTTEAEERVADTVQSTPQAAERGIQGNHSGLPSSSINEIQVPNWKHKSSHPLDNIITPLDSGVQTRSKARNSLAFSTFLSQIEPKNIKEVLKDAD</sequence>
<evidence type="ECO:0000313" key="1">
    <source>
        <dbReference type="Proteomes" id="UP000790787"/>
    </source>
</evidence>
<dbReference type="RefSeq" id="XP_075104577.1">
    <property type="nucleotide sequence ID" value="XM_075248476.1"/>
</dbReference>
<evidence type="ECO:0000313" key="2">
    <source>
        <dbReference type="RefSeq" id="XP_075104577.1"/>
    </source>
</evidence>